<dbReference type="PANTHER" id="PTHR33695:SF1">
    <property type="entry name" value="LIPOPROTEIN SIGNAL PEPTIDASE"/>
    <property type="match status" value="1"/>
</dbReference>
<evidence type="ECO:0000256" key="8">
    <source>
        <dbReference type="ARBA" id="ARBA00022989"/>
    </source>
</evidence>
<dbReference type="RefSeq" id="WP_015710054.1">
    <property type="nucleotide sequence ID" value="NC_015577.1"/>
</dbReference>
<dbReference type="STRING" id="545695.TREAZ_1984"/>
<dbReference type="UniPathway" id="UPA00665"/>
<comment type="catalytic activity">
    <reaction evidence="10">
        <text>Release of signal peptides from bacterial membrane prolipoproteins. Hydrolyzes -Xaa-Yaa-Zaa-|-(S,diacylglyceryl)Cys-, in which Xaa is hydrophobic (preferably Leu), and Yaa (Ala or Ser) and Zaa (Gly or Ala) have small, neutral side chains.</text>
        <dbReference type="EC" id="3.4.23.36"/>
    </reaction>
</comment>
<dbReference type="eggNOG" id="COG0597">
    <property type="taxonomic scope" value="Bacteria"/>
</dbReference>
<evidence type="ECO:0000256" key="5">
    <source>
        <dbReference type="ARBA" id="ARBA00022692"/>
    </source>
</evidence>
<comment type="pathway">
    <text evidence="10">Protein modification; lipoprotein biosynthesis (signal peptide cleavage).</text>
</comment>
<dbReference type="NCBIfam" id="TIGR00077">
    <property type="entry name" value="lspA"/>
    <property type="match status" value="1"/>
</dbReference>
<dbReference type="HOGENOM" id="CLU_083252_3_1_12"/>
<evidence type="ECO:0000313" key="13">
    <source>
        <dbReference type="Proteomes" id="UP000009222"/>
    </source>
</evidence>
<dbReference type="EMBL" id="CP001841">
    <property type="protein sequence ID" value="AEF81518.1"/>
    <property type="molecule type" value="Genomic_DNA"/>
</dbReference>
<comment type="subcellular location">
    <subcellularLocation>
        <location evidence="10">Cell inner membrane</location>
        <topology evidence="10">Multi-pass membrane protein</topology>
    </subcellularLocation>
</comment>
<reference evidence="12 13" key="2">
    <citation type="journal article" date="2011" name="ISME J.">
        <title>RNA-seq reveals cooperative metabolic interactions between two termite-gut spirochete species in co-culture.</title>
        <authorList>
            <person name="Rosenthal A.Z."/>
            <person name="Matson E.G."/>
            <person name="Eldar A."/>
            <person name="Leadbetter J.R."/>
        </authorList>
    </citation>
    <scope>NUCLEOTIDE SEQUENCE [LARGE SCALE GENOMIC DNA]</scope>
    <source>
        <strain evidence="13">ATCC BAA-888 / DSM 13862 / ZAS-9</strain>
    </source>
</reference>
<dbReference type="HAMAP" id="MF_00161">
    <property type="entry name" value="LspA"/>
    <property type="match status" value="1"/>
</dbReference>
<evidence type="ECO:0000256" key="10">
    <source>
        <dbReference type="HAMAP-Rule" id="MF_00161"/>
    </source>
</evidence>
<evidence type="ECO:0000313" key="12">
    <source>
        <dbReference type="EMBL" id="AEF81518.1"/>
    </source>
</evidence>
<evidence type="ECO:0000256" key="11">
    <source>
        <dbReference type="RuleBase" id="RU004181"/>
    </source>
</evidence>
<keyword evidence="2 10" id="KW-1003">Cell membrane</keyword>
<dbReference type="EC" id="3.4.23.36" evidence="10"/>
<dbReference type="InterPro" id="IPR001872">
    <property type="entry name" value="Peptidase_A8"/>
</dbReference>
<sequence length="178" mass="20047">MKIIFDKQKCLPFTLTALIILADQLVKGFIVKNWPGEGTFIKDLFSNGLVQFWHVRNRAIAFSLGHNLPESLRPALFVVLPIVVLGFLLWYYFKSPDFRTPQRWAVAGIIGGGAGNIIDRIFRPEGVVDFVSVKFFGLLGMERWPTFNIADASVVVCCIVLLVTILISPKEVHNEQEN</sequence>
<dbReference type="GO" id="GO:0006508">
    <property type="term" value="P:proteolysis"/>
    <property type="evidence" value="ECO:0007669"/>
    <property type="project" value="UniProtKB-KW"/>
</dbReference>
<name>F5YAM2_LEAAZ</name>
<feature type="active site" evidence="10">
    <location>
        <position position="129"/>
    </location>
</feature>
<dbReference type="KEGG" id="taz:TREAZ_1984"/>
<keyword evidence="9 10" id="KW-0472">Membrane</keyword>
<comment type="caution">
    <text evidence="10">Lacks conserved residue(s) required for the propagation of feature annotation.</text>
</comment>
<dbReference type="AlphaFoldDB" id="F5YAM2"/>
<dbReference type="GO" id="GO:0004190">
    <property type="term" value="F:aspartic-type endopeptidase activity"/>
    <property type="evidence" value="ECO:0007669"/>
    <property type="project" value="UniProtKB-UniRule"/>
</dbReference>
<dbReference type="InParanoid" id="F5YAM2"/>
<gene>
    <name evidence="10 12" type="primary">lspA</name>
    <name evidence="12" type="ordered locus">TREAZ_1984</name>
</gene>
<dbReference type="PANTHER" id="PTHR33695">
    <property type="entry name" value="LIPOPROTEIN SIGNAL PEPTIDASE"/>
    <property type="match status" value="1"/>
</dbReference>
<dbReference type="PRINTS" id="PR00781">
    <property type="entry name" value="LIPOSIGPTASE"/>
</dbReference>
<accession>F5YAM2</accession>
<keyword evidence="3 10" id="KW-0997">Cell inner membrane</keyword>
<evidence type="ECO:0000256" key="2">
    <source>
        <dbReference type="ARBA" id="ARBA00022475"/>
    </source>
</evidence>
<dbReference type="FunCoup" id="F5YAM2">
    <property type="interactions" value="348"/>
</dbReference>
<evidence type="ECO:0000256" key="9">
    <source>
        <dbReference type="ARBA" id="ARBA00023136"/>
    </source>
</evidence>
<comment type="function">
    <text evidence="10">This protein specifically catalyzes the removal of signal peptides from prolipoproteins.</text>
</comment>
<dbReference type="OrthoDB" id="9810259at2"/>
<feature type="transmembrane region" description="Helical" evidence="10">
    <location>
        <begin position="149"/>
        <end position="168"/>
    </location>
</feature>
<feature type="transmembrane region" description="Helical" evidence="10">
    <location>
        <begin position="75"/>
        <end position="93"/>
    </location>
</feature>
<evidence type="ECO:0000256" key="1">
    <source>
        <dbReference type="ARBA" id="ARBA00006139"/>
    </source>
</evidence>
<keyword evidence="7 10" id="KW-0378">Hydrolase</keyword>
<comment type="similarity">
    <text evidence="1 10 11">Belongs to the peptidase A8 family.</text>
</comment>
<dbReference type="Pfam" id="PF01252">
    <property type="entry name" value="Peptidase_A8"/>
    <property type="match status" value="1"/>
</dbReference>
<evidence type="ECO:0000256" key="6">
    <source>
        <dbReference type="ARBA" id="ARBA00022750"/>
    </source>
</evidence>
<dbReference type="GO" id="GO:0005886">
    <property type="term" value="C:plasma membrane"/>
    <property type="evidence" value="ECO:0007669"/>
    <property type="project" value="UniProtKB-SubCell"/>
</dbReference>
<protein>
    <recommendedName>
        <fullName evidence="10">Lipoprotein signal peptidase</fullName>
        <ecNumber evidence="10">3.4.23.36</ecNumber>
    </recommendedName>
    <alternativeName>
        <fullName evidence="10">Prolipoprotein signal peptidase</fullName>
    </alternativeName>
    <alternativeName>
        <fullName evidence="10">Signal peptidase II</fullName>
        <shortName evidence="10">SPase II</shortName>
    </alternativeName>
</protein>
<keyword evidence="6 10" id="KW-0064">Aspartyl protease</keyword>
<reference evidence="13" key="1">
    <citation type="submission" date="2009-12" db="EMBL/GenBank/DDBJ databases">
        <title>Complete sequence of Treponema azotonutricium strain ZAS-9.</title>
        <authorList>
            <person name="Tetu S.G."/>
            <person name="Matson E."/>
            <person name="Ren Q."/>
            <person name="Seshadri R."/>
            <person name="Elbourne L."/>
            <person name="Hassan K.A."/>
            <person name="Durkin A."/>
            <person name="Radune D."/>
            <person name="Mohamoud Y."/>
            <person name="Shay R."/>
            <person name="Jin S."/>
            <person name="Zhang X."/>
            <person name="Lucey K."/>
            <person name="Ballor N.R."/>
            <person name="Ottesen E."/>
            <person name="Rosenthal R."/>
            <person name="Allen A."/>
            <person name="Leadbetter J.R."/>
            <person name="Paulsen I.T."/>
        </authorList>
    </citation>
    <scope>NUCLEOTIDE SEQUENCE [LARGE SCALE GENOMIC DNA]</scope>
    <source>
        <strain evidence="13">ATCC BAA-888 / DSM 13862 / ZAS-9</strain>
    </source>
</reference>
<evidence type="ECO:0000256" key="4">
    <source>
        <dbReference type="ARBA" id="ARBA00022670"/>
    </source>
</evidence>
<proteinExistence type="inferred from homology"/>
<evidence type="ECO:0000256" key="3">
    <source>
        <dbReference type="ARBA" id="ARBA00022519"/>
    </source>
</evidence>
<dbReference type="Proteomes" id="UP000009222">
    <property type="component" value="Chromosome"/>
</dbReference>
<organism evidence="12 13">
    <name type="scientific">Leadbettera azotonutricia (strain ATCC BAA-888 / DSM 13862 / ZAS-9)</name>
    <name type="common">Treponema azotonutricium</name>
    <dbReference type="NCBI Taxonomy" id="545695"/>
    <lineage>
        <taxon>Bacteria</taxon>
        <taxon>Pseudomonadati</taxon>
        <taxon>Spirochaetota</taxon>
        <taxon>Spirochaetia</taxon>
        <taxon>Spirochaetales</taxon>
        <taxon>Breznakiellaceae</taxon>
        <taxon>Leadbettera</taxon>
    </lineage>
</organism>
<keyword evidence="8 10" id="KW-1133">Transmembrane helix</keyword>
<keyword evidence="5 10" id="KW-0812">Transmembrane</keyword>
<evidence type="ECO:0000256" key="7">
    <source>
        <dbReference type="ARBA" id="ARBA00022801"/>
    </source>
</evidence>
<feature type="active site" evidence="10">
    <location>
        <position position="151"/>
    </location>
</feature>
<keyword evidence="13" id="KW-1185">Reference proteome</keyword>
<keyword evidence="4 10" id="KW-0645">Protease</keyword>